<name>A0A4Q7DUA2_9LACO</name>
<evidence type="ECO:0000313" key="7">
    <source>
        <dbReference type="Proteomes" id="UP000292818"/>
    </source>
</evidence>
<dbReference type="GO" id="GO:0003700">
    <property type="term" value="F:DNA-binding transcription factor activity"/>
    <property type="evidence" value="ECO:0007669"/>
    <property type="project" value="UniProtKB-UniRule"/>
</dbReference>
<evidence type="ECO:0000256" key="2">
    <source>
        <dbReference type="ARBA" id="ARBA00023125"/>
    </source>
</evidence>
<gene>
    <name evidence="6" type="ORF">LDELB18P1_1654</name>
</gene>
<keyword evidence="3" id="KW-0804">Transcription</keyword>
<dbReference type="InterPro" id="IPR050679">
    <property type="entry name" value="Bact_HTH_transcr_reg"/>
</dbReference>
<evidence type="ECO:0000256" key="3">
    <source>
        <dbReference type="ARBA" id="ARBA00023163"/>
    </source>
</evidence>
<evidence type="ECO:0000313" key="6">
    <source>
        <dbReference type="EMBL" id="RZM15701.1"/>
    </source>
</evidence>
<dbReference type="Pfam" id="PF07702">
    <property type="entry name" value="UTRA"/>
    <property type="match status" value="1"/>
</dbReference>
<dbReference type="GO" id="GO:0003677">
    <property type="term" value="F:DNA binding"/>
    <property type="evidence" value="ECO:0007669"/>
    <property type="project" value="UniProtKB-UniRule"/>
</dbReference>
<evidence type="ECO:0000256" key="1">
    <source>
        <dbReference type="ARBA" id="ARBA00023015"/>
    </source>
</evidence>
<keyword evidence="1" id="KW-0805">Transcription regulation</keyword>
<sequence>MTAKQDMITQDLAGKIRHGIYPPKSFLPSENELANLYGASRNTVRKSLEDLTSLGLIQKIKGKGSIVLDFSRLSFPISRITTFNELNQSLGLKAETKLLEIKEVKKVPDDFSCDNTEPFIKVKRLRIIDGEPDVLDVDYISTKYVKEISPSVAEHSLYDYFENDLGLKISYAVKDVSVQTVSEELAKMLELDPDRKAILVKSMVYLEDTSLFQLTASYHNPNRFRFIDFARRSKI</sequence>
<dbReference type="NCBIfam" id="TIGR02404">
    <property type="entry name" value="trehalos_R_Bsub"/>
    <property type="match status" value="1"/>
</dbReference>
<organism evidence="6 7">
    <name type="scientific">Lactobacillus delbrueckii</name>
    <dbReference type="NCBI Taxonomy" id="1584"/>
    <lineage>
        <taxon>Bacteria</taxon>
        <taxon>Bacillati</taxon>
        <taxon>Bacillota</taxon>
        <taxon>Bacilli</taxon>
        <taxon>Lactobacillales</taxon>
        <taxon>Lactobacillaceae</taxon>
        <taxon>Lactobacillus</taxon>
    </lineage>
</organism>
<comment type="caution">
    <text evidence="6">The sequence shown here is derived from an EMBL/GenBank/DDBJ whole genome shotgun (WGS) entry which is preliminary data.</text>
</comment>
<dbReference type="SUPFAM" id="SSF46785">
    <property type="entry name" value="Winged helix' DNA-binding domain"/>
    <property type="match status" value="1"/>
</dbReference>
<dbReference type="PANTHER" id="PTHR44846">
    <property type="entry name" value="MANNOSYL-D-GLYCERATE TRANSPORT/METABOLISM SYSTEM REPRESSOR MNGR-RELATED"/>
    <property type="match status" value="1"/>
</dbReference>
<proteinExistence type="predicted"/>
<dbReference type="InterPro" id="IPR028978">
    <property type="entry name" value="Chorismate_lyase_/UTRA_dom_sf"/>
</dbReference>
<dbReference type="InterPro" id="IPR000524">
    <property type="entry name" value="Tscrpt_reg_HTH_GntR"/>
</dbReference>
<dbReference type="Pfam" id="PF00392">
    <property type="entry name" value="GntR"/>
    <property type="match status" value="1"/>
</dbReference>
<dbReference type="InterPro" id="IPR036390">
    <property type="entry name" value="WH_DNA-bd_sf"/>
</dbReference>
<evidence type="ECO:0000256" key="4">
    <source>
        <dbReference type="NCBIfam" id="TIGR02404"/>
    </source>
</evidence>
<dbReference type="InterPro" id="IPR036388">
    <property type="entry name" value="WH-like_DNA-bd_sf"/>
</dbReference>
<dbReference type="Proteomes" id="UP000292818">
    <property type="component" value="Unassembled WGS sequence"/>
</dbReference>
<dbReference type="AlphaFoldDB" id="A0A4Q7DUA2"/>
<dbReference type="InterPro" id="IPR012770">
    <property type="entry name" value="TreR"/>
</dbReference>
<evidence type="ECO:0000259" key="5">
    <source>
        <dbReference type="PROSITE" id="PS50949"/>
    </source>
</evidence>
<dbReference type="SUPFAM" id="SSF64288">
    <property type="entry name" value="Chorismate lyase-like"/>
    <property type="match status" value="1"/>
</dbReference>
<dbReference type="RefSeq" id="WP_130137718.1">
    <property type="nucleotide sequence ID" value="NZ_SETJ01000076.1"/>
</dbReference>
<dbReference type="PROSITE" id="PS50949">
    <property type="entry name" value="HTH_GNTR"/>
    <property type="match status" value="1"/>
</dbReference>
<dbReference type="PRINTS" id="PR00035">
    <property type="entry name" value="HTHGNTR"/>
</dbReference>
<dbReference type="GO" id="GO:0045892">
    <property type="term" value="P:negative regulation of DNA-templated transcription"/>
    <property type="evidence" value="ECO:0007669"/>
    <property type="project" value="TreeGrafter"/>
</dbReference>
<dbReference type="SMART" id="SM00866">
    <property type="entry name" value="UTRA"/>
    <property type="match status" value="1"/>
</dbReference>
<accession>A0A4Q7DUA2</accession>
<dbReference type="Gene3D" id="3.40.1410.10">
    <property type="entry name" value="Chorismate lyase-like"/>
    <property type="match status" value="1"/>
</dbReference>
<keyword evidence="2" id="KW-0238">DNA-binding</keyword>
<reference evidence="6 7" key="1">
    <citation type="submission" date="2019-01" db="EMBL/GenBank/DDBJ databases">
        <title>Colonization of the human gut by bovine bacteria present in Parmesan cheese.</title>
        <authorList>
            <person name="Lugli G.A."/>
            <person name="Milani C."/>
        </authorList>
    </citation>
    <scope>NUCLEOTIDE SEQUENCE [LARGE SCALE GENOMIC DNA]</scope>
    <source>
        <strain evidence="6 7">LDELB18P1</strain>
    </source>
</reference>
<protein>
    <recommendedName>
        <fullName evidence="4">Trehalose operon repressor</fullName>
    </recommendedName>
</protein>
<dbReference type="PANTHER" id="PTHR44846:SF12">
    <property type="entry name" value="HTH-TYPE TRANSCRIPTIONAL REGULATOR TRER"/>
    <property type="match status" value="1"/>
</dbReference>
<feature type="domain" description="HTH gntR-type" evidence="5">
    <location>
        <begin position="2"/>
        <end position="70"/>
    </location>
</feature>
<dbReference type="CDD" id="cd07377">
    <property type="entry name" value="WHTH_GntR"/>
    <property type="match status" value="1"/>
</dbReference>
<dbReference type="InterPro" id="IPR011663">
    <property type="entry name" value="UTRA"/>
</dbReference>
<dbReference type="EMBL" id="SETJ01000076">
    <property type="protein sequence ID" value="RZM15701.1"/>
    <property type="molecule type" value="Genomic_DNA"/>
</dbReference>
<dbReference type="Gene3D" id="1.10.10.10">
    <property type="entry name" value="Winged helix-like DNA-binding domain superfamily/Winged helix DNA-binding domain"/>
    <property type="match status" value="1"/>
</dbReference>
<dbReference type="SMART" id="SM00345">
    <property type="entry name" value="HTH_GNTR"/>
    <property type="match status" value="1"/>
</dbReference>